<dbReference type="InterPro" id="IPR000182">
    <property type="entry name" value="GNAT_dom"/>
</dbReference>
<evidence type="ECO:0000259" key="3">
    <source>
        <dbReference type="PROSITE" id="PS51186"/>
    </source>
</evidence>
<dbReference type="EMBL" id="QUBR01000001">
    <property type="protein sequence ID" value="REK73551.1"/>
    <property type="molecule type" value="Genomic_DNA"/>
</dbReference>
<evidence type="ECO:0000313" key="4">
    <source>
        <dbReference type="EMBL" id="REK73551.1"/>
    </source>
</evidence>
<name>A0A371PC83_9ACTN</name>
<accession>A0A371PC83</accession>
<protein>
    <submittedName>
        <fullName evidence="4">GNAT family N-acetyltransferase</fullName>
    </submittedName>
</protein>
<dbReference type="GO" id="GO:0016747">
    <property type="term" value="F:acyltransferase activity, transferring groups other than amino-acyl groups"/>
    <property type="evidence" value="ECO:0007669"/>
    <property type="project" value="InterPro"/>
</dbReference>
<evidence type="ECO:0000313" key="5">
    <source>
        <dbReference type="Proteomes" id="UP000265581"/>
    </source>
</evidence>
<feature type="domain" description="N-acetyltransferase" evidence="3">
    <location>
        <begin position="34"/>
        <end position="189"/>
    </location>
</feature>
<sequence length="196" mass="21450">MGRHDTLVAEGGLASVARPDGWATSWDANGVTVIRAELADVLEAAQLFAAYREFYGAPYDVSAAGAFLASRIVRDESIVLLGLDDDEVVGFAQIYPSFSSTRLSRIWVLNDLYVVEHARGTGAVDELLNTVASMAAAAGADAVELSTAHTNTRAQAVYERHGYRLDEEYRSYEKSVATLRFVWEGQVDERSRRGIE</sequence>
<keyword evidence="5" id="KW-1185">Reference proteome</keyword>
<dbReference type="Gene3D" id="3.40.630.30">
    <property type="match status" value="1"/>
</dbReference>
<dbReference type="Proteomes" id="UP000265581">
    <property type="component" value="Unassembled WGS sequence"/>
</dbReference>
<organism evidence="4 5">
    <name type="scientific">Aeromicrobium endophyticum</name>
    <dbReference type="NCBI Taxonomy" id="2292704"/>
    <lineage>
        <taxon>Bacteria</taxon>
        <taxon>Bacillati</taxon>
        <taxon>Actinomycetota</taxon>
        <taxon>Actinomycetes</taxon>
        <taxon>Propionibacteriales</taxon>
        <taxon>Nocardioidaceae</taxon>
        <taxon>Aeromicrobium</taxon>
    </lineage>
</organism>
<dbReference type="Pfam" id="PF00583">
    <property type="entry name" value="Acetyltransf_1"/>
    <property type="match status" value="1"/>
</dbReference>
<keyword evidence="1 4" id="KW-0808">Transferase</keyword>
<proteinExistence type="predicted"/>
<dbReference type="PANTHER" id="PTHR43877:SF2">
    <property type="entry name" value="AMINOALKYLPHOSPHONATE N-ACETYLTRANSFERASE-RELATED"/>
    <property type="match status" value="1"/>
</dbReference>
<dbReference type="SUPFAM" id="SSF55729">
    <property type="entry name" value="Acyl-CoA N-acyltransferases (Nat)"/>
    <property type="match status" value="1"/>
</dbReference>
<reference evidence="4 5" key="1">
    <citation type="submission" date="2018-08" db="EMBL/GenBank/DDBJ databases">
        <title>Aeromicrobium sp. M2KJ-4, whole genome shotgun sequence.</title>
        <authorList>
            <person name="Tuo L."/>
        </authorList>
    </citation>
    <scope>NUCLEOTIDE SEQUENCE [LARGE SCALE GENOMIC DNA]</scope>
    <source>
        <strain evidence="4 5">M2KJ-4</strain>
    </source>
</reference>
<dbReference type="InterPro" id="IPR050832">
    <property type="entry name" value="Bact_Acetyltransf"/>
</dbReference>
<evidence type="ECO:0000256" key="2">
    <source>
        <dbReference type="ARBA" id="ARBA00023315"/>
    </source>
</evidence>
<dbReference type="InterPro" id="IPR016181">
    <property type="entry name" value="Acyl_CoA_acyltransferase"/>
</dbReference>
<comment type="caution">
    <text evidence="4">The sequence shown here is derived from an EMBL/GenBank/DDBJ whole genome shotgun (WGS) entry which is preliminary data.</text>
</comment>
<evidence type="ECO:0000256" key="1">
    <source>
        <dbReference type="ARBA" id="ARBA00022679"/>
    </source>
</evidence>
<gene>
    <name evidence="4" type="ORF">DX116_08410</name>
</gene>
<keyword evidence="2" id="KW-0012">Acyltransferase</keyword>
<dbReference type="PROSITE" id="PS51186">
    <property type="entry name" value="GNAT"/>
    <property type="match status" value="1"/>
</dbReference>
<dbReference type="PANTHER" id="PTHR43877">
    <property type="entry name" value="AMINOALKYLPHOSPHONATE N-ACETYLTRANSFERASE-RELATED-RELATED"/>
    <property type="match status" value="1"/>
</dbReference>
<dbReference type="AlphaFoldDB" id="A0A371PC83"/>